<dbReference type="GO" id="GO:0045892">
    <property type="term" value="P:negative regulation of DNA-templated transcription"/>
    <property type="evidence" value="ECO:0007669"/>
    <property type="project" value="UniProtKB-ARBA"/>
</dbReference>
<dbReference type="InterPro" id="IPR036390">
    <property type="entry name" value="WH_DNA-bd_sf"/>
</dbReference>
<reference evidence="5 6" key="1">
    <citation type="submission" date="2020-07" db="EMBL/GenBank/DDBJ databases">
        <title>Description of Limosilactobacillus balticus sp. nov., Limosilactobacillus agrestis sp. nov., Limosilactobacillus albertensis sp. nov., Limosilactobacillus rudii sp. nov., Limosilactobacillus fastidiosus sp. nov., five novel Limosilactobacillus species isolated from the vertebrate gastrointestinal tract, and proposal of 6 subspecies of Limosilactobacillus reuteri adapted to the gastrointestinal tract of specific vertebrate hosts.</title>
        <authorList>
            <person name="Li F."/>
            <person name="Cheng C."/>
            <person name="Zheng J."/>
            <person name="Quevedo R.M."/>
            <person name="Li J."/>
            <person name="Roos S."/>
            <person name="Gaenzle M.G."/>
            <person name="Walter J."/>
        </authorList>
    </citation>
    <scope>NUCLEOTIDE SEQUENCE [LARGE SCALE GENOMIC DNA]</scope>
    <source>
        <strain evidence="5 6">Lr3000</strain>
    </source>
</reference>
<dbReference type="AlphaFoldDB" id="A0A839H625"/>
<keyword evidence="3" id="KW-0804">Transcription</keyword>
<dbReference type="PANTHER" id="PTHR30136">
    <property type="entry name" value="HELIX-TURN-HELIX TRANSCRIPTIONAL REGULATOR, ICLR FAMILY"/>
    <property type="match status" value="1"/>
</dbReference>
<dbReference type="RefSeq" id="WP_182603130.1">
    <property type="nucleotide sequence ID" value="NZ_JACIVD010000069.1"/>
</dbReference>
<evidence type="ECO:0000313" key="5">
    <source>
        <dbReference type="EMBL" id="MBB1124190.1"/>
    </source>
</evidence>
<proteinExistence type="predicted"/>
<keyword evidence="2" id="KW-0238">DNA-binding</keyword>
<protein>
    <submittedName>
        <fullName evidence="5">Helix-turn-helix domain-containing protein</fullName>
    </submittedName>
</protein>
<dbReference type="InterPro" id="IPR050707">
    <property type="entry name" value="HTH_MetabolicPath_Reg"/>
</dbReference>
<dbReference type="GO" id="GO:0003677">
    <property type="term" value="F:DNA binding"/>
    <property type="evidence" value="ECO:0007669"/>
    <property type="project" value="UniProtKB-KW"/>
</dbReference>
<evidence type="ECO:0000256" key="1">
    <source>
        <dbReference type="ARBA" id="ARBA00023015"/>
    </source>
</evidence>
<accession>A0A839H625</accession>
<dbReference type="GO" id="GO:0003700">
    <property type="term" value="F:DNA-binding transcription factor activity"/>
    <property type="evidence" value="ECO:0007669"/>
    <property type="project" value="TreeGrafter"/>
</dbReference>
<organism evidence="5 6">
    <name type="scientific">Limosilactobacillus albertensis</name>
    <dbReference type="NCBI Taxonomy" id="2759752"/>
    <lineage>
        <taxon>Bacteria</taxon>
        <taxon>Bacillati</taxon>
        <taxon>Bacillota</taxon>
        <taxon>Bacilli</taxon>
        <taxon>Lactobacillales</taxon>
        <taxon>Lactobacillaceae</taxon>
        <taxon>Limosilactobacillus</taxon>
    </lineage>
</organism>
<keyword evidence="1" id="KW-0805">Transcription regulation</keyword>
<evidence type="ECO:0000259" key="4">
    <source>
        <dbReference type="PROSITE" id="PS51078"/>
    </source>
</evidence>
<comment type="caution">
    <text evidence="5">The sequence shown here is derived from an EMBL/GenBank/DDBJ whole genome shotgun (WGS) entry which is preliminary data.</text>
</comment>
<gene>
    <name evidence="5" type="ORF">H5S41_09515</name>
</gene>
<name>A0A839H625_9LACO</name>
<evidence type="ECO:0000313" key="6">
    <source>
        <dbReference type="Proteomes" id="UP000547628"/>
    </source>
</evidence>
<evidence type="ECO:0000256" key="3">
    <source>
        <dbReference type="ARBA" id="ARBA00023163"/>
    </source>
</evidence>
<dbReference type="Pfam" id="PF09339">
    <property type="entry name" value="HTH_IclR"/>
    <property type="match status" value="1"/>
</dbReference>
<dbReference type="InterPro" id="IPR014757">
    <property type="entry name" value="Tscrpt_reg_IclR_C"/>
</dbReference>
<dbReference type="Pfam" id="PF01614">
    <property type="entry name" value="IclR_C"/>
    <property type="match status" value="1"/>
</dbReference>
<dbReference type="Proteomes" id="UP000547628">
    <property type="component" value="Unassembled WGS sequence"/>
</dbReference>
<dbReference type="SUPFAM" id="SSF46785">
    <property type="entry name" value="Winged helix' DNA-binding domain"/>
    <property type="match status" value="1"/>
</dbReference>
<feature type="domain" description="IclR-ED" evidence="4">
    <location>
        <begin position="53"/>
        <end position="239"/>
    </location>
</feature>
<dbReference type="PANTHER" id="PTHR30136:SF35">
    <property type="entry name" value="HTH-TYPE TRANSCRIPTIONAL REGULATOR RV1719"/>
    <property type="match status" value="1"/>
</dbReference>
<dbReference type="InterPro" id="IPR029016">
    <property type="entry name" value="GAF-like_dom_sf"/>
</dbReference>
<evidence type="ECO:0000256" key="2">
    <source>
        <dbReference type="ARBA" id="ARBA00023125"/>
    </source>
</evidence>
<sequence length="239" mass="27080">MSKKLSKTLIKAKQVEEYIKHNPGVRLKEICQKLSLPQATCFRLLATLVYLEEVIVVDHCYYWHSVDQISGQTSWQIAVLANAFVKENNFPIYIGIESDNQIVITQVVPRDNHPEDLNRLTETLPINLSAMGLCWTAFQSPLIQERLLKSASYDGGTNFTLRDQLELKQAIKIIFQQGYALDDEEKELGTRCLAVPILKNGRAVAVLGISAQISFFKRRQIKLLKNQLTKLSGVISHII</sequence>
<dbReference type="PROSITE" id="PS51078">
    <property type="entry name" value="ICLR_ED"/>
    <property type="match status" value="1"/>
</dbReference>
<dbReference type="InterPro" id="IPR005471">
    <property type="entry name" value="Tscrpt_reg_IclR_N"/>
</dbReference>
<dbReference type="EMBL" id="JACIVD010000069">
    <property type="protein sequence ID" value="MBB1124190.1"/>
    <property type="molecule type" value="Genomic_DNA"/>
</dbReference>
<dbReference type="InterPro" id="IPR036388">
    <property type="entry name" value="WH-like_DNA-bd_sf"/>
</dbReference>
<dbReference type="Gene3D" id="3.30.450.40">
    <property type="match status" value="1"/>
</dbReference>
<dbReference type="Gene3D" id="1.10.10.10">
    <property type="entry name" value="Winged helix-like DNA-binding domain superfamily/Winged helix DNA-binding domain"/>
    <property type="match status" value="1"/>
</dbReference>
<dbReference type="SUPFAM" id="SSF55781">
    <property type="entry name" value="GAF domain-like"/>
    <property type="match status" value="1"/>
</dbReference>